<dbReference type="OrthoDB" id="440078at2759"/>
<proteinExistence type="predicted"/>
<name>A0A812H7J0_9DINO</name>
<evidence type="ECO:0000313" key="2">
    <source>
        <dbReference type="EMBL" id="CAE6939953.1"/>
    </source>
</evidence>
<keyword evidence="3" id="KW-1185">Reference proteome</keyword>
<gene>
    <name evidence="2" type="primary">Ubr3</name>
    <name evidence="2" type="ORF">SNAT2548_LOCUS1167</name>
</gene>
<accession>A0A812H7J0</accession>
<dbReference type="AlphaFoldDB" id="A0A812H7J0"/>
<dbReference type="Proteomes" id="UP000604046">
    <property type="component" value="Unassembled WGS sequence"/>
</dbReference>
<sequence>MAAAAWSEMMTTALVPEAVRKALLDLGYNCAASFSFKDEAVFLKFLKYLLVEKKVIAGVTGDTWEFQPVVGILRSLWESCKNKDRTNPALPTPAAGPAPAAGTTSTLAIPASGCGAGANNRVTVLDRDKYKRELEKNYPSLYITPSSLPSMSLLQLVHAQSQQKAWEWIPWKKLLSDKAATAVRGRKSETERDAIAEYLMASSGMQSEQWDLDLSPSPFKVQGLLQVRAHAFAMTGACHLGSWNIYVTKFLDFYAAETAEHFRPPTVQEAEEADKAALQEIFSLCYRGESLDDALTSIVVDRDLLRHLLVPKPKLPKVPQIPKLLKDGPPLRPSREPLKRKQGAELVADAKKPRTGECFLWMDADESLEGPAAGTSLQPERVAAGARLKDGGGVESSADWGEDDGPDVFGELRFTWLRRAEAWGLEERLRQHIDGHSVTPMLSDGESEVLRADLHSFLRSNGVSCDPRVADGQPPALNLLAGMLQLFDDKDARLPALLADGVPTGIPQTIPPSGVWKPVEVAERPPLDLLIHDAPWGSGLKDPECLLRLVQADVDAGFAEWLPGGLAEAQKRFGQACAAGRLGLVKKEGSEPRLVGDSTVSNANRMCRIAERIELPSLLDASAFLSRHPEVEWIGFLLDERVKVSEAERGSLSLRSQMVLAEYAGCATVLATLDAPGRRIGGVGRQPRWMAVIVICLAVALGVPLSWKKLRLGPRVKWVGWDIRLVDSPSATLPEDKRARLLAGLHCLLVPGKKVLRRELESIVGLLSWFTTGARWLRPWLRQLFHLLHKPALTMRCLDGVQRREILDLCSAEGIVGRAAQLSDIPVGWRILQVGKHVWGEPEHVMQMYPDTERVWCKCADPTSLSVRITAEEAQVARFYHKLVEANVQVRLVEREGPSVLACADAFARGDRAGVGGWWFMPGLDGNKLDPSSIRWFSFSISADELPEWFCADGDRSRLQSFIAAFEALAQLVLCAGLLQAFPAERPRGVGDLVLRQFCDNDGAVGAVAKWSAMKRPLSDVVQSMALLCGRHKISLRVSHVAGHRNQWADALSRGPSVLPDFWHQLQAERRCFVDWQSLLELGRRV</sequence>
<feature type="compositionally biased region" description="Basic and acidic residues" evidence="1">
    <location>
        <begin position="333"/>
        <end position="344"/>
    </location>
</feature>
<reference evidence="2" key="1">
    <citation type="submission" date="2021-02" db="EMBL/GenBank/DDBJ databases">
        <authorList>
            <person name="Dougan E. K."/>
            <person name="Rhodes N."/>
            <person name="Thang M."/>
            <person name="Chan C."/>
        </authorList>
    </citation>
    <scope>NUCLEOTIDE SEQUENCE</scope>
</reference>
<dbReference type="InterPro" id="IPR052055">
    <property type="entry name" value="Hepadnavirus_pol/RT"/>
</dbReference>
<comment type="caution">
    <text evidence="2">The sequence shown here is derived from an EMBL/GenBank/DDBJ whole genome shotgun (WGS) entry which is preliminary data.</text>
</comment>
<dbReference type="PANTHER" id="PTHR33050">
    <property type="entry name" value="REVERSE TRANSCRIPTASE DOMAIN-CONTAINING PROTEIN"/>
    <property type="match status" value="1"/>
</dbReference>
<feature type="region of interest" description="Disordered" evidence="1">
    <location>
        <begin position="320"/>
        <end position="344"/>
    </location>
</feature>
<organism evidence="2 3">
    <name type="scientific">Symbiodinium natans</name>
    <dbReference type="NCBI Taxonomy" id="878477"/>
    <lineage>
        <taxon>Eukaryota</taxon>
        <taxon>Sar</taxon>
        <taxon>Alveolata</taxon>
        <taxon>Dinophyceae</taxon>
        <taxon>Suessiales</taxon>
        <taxon>Symbiodiniaceae</taxon>
        <taxon>Symbiodinium</taxon>
    </lineage>
</organism>
<evidence type="ECO:0000313" key="3">
    <source>
        <dbReference type="Proteomes" id="UP000604046"/>
    </source>
</evidence>
<evidence type="ECO:0000256" key="1">
    <source>
        <dbReference type="SAM" id="MobiDB-lite"/>
    </source>
</evidence>
<dbReference type="EMBL" id="CAJNDS010000062">
    <property type="protein sequence ID" value="CAE6939953.1"/>
    <property type="molecule type" value="Genomic_DNA"/>
</dbReference>
<dbReference type="PANTHER" id="PTHR33050:SF7">
    <property type="entry name" value="RIBONUCLEASE H"/>
    <property type="match status" value="1"/>
</dbReference>
<protein>
    <submittedName>
        <fullName evidence="2">Ubr3 protein</fullName>
    </submittedName>
</protein>